<reference evidence="4" key="2">
    <citation type="submission" date="2020-09" db="EMBL/GenBank/DDBJ databases">
        <authorList>
            <person name="Sun Q."/>
            <person name="Zhou Y."/>
        </authorList>
    </citation>
    <scope>NUCLEOTIDE SEQUENCE</scope>
    <source>
        <strain evidence="4">CGMCC 4.5737</strain>
    </source>
</reference>
<comment type="caution">
    <text evidence="4">The sequence shown here is derived from an EMBL/GenBank/DDBJ whole genome shotgun (WGS) entry which is preliminary data.</text>
</comment>
<keyword evidence="5" id="KW-1185">Reference proteome</keyword>
<accession>A0A8J3CI25</accession>
<feature type="transmembrane region" description="Helical" evidence="2">
    <location>
        <begin position="139"/>
        <end position="164"/>
    </location>
</feature>
<feature type="transmembrane region" description="Helical" evidence="2">
    <location>
        <begin position="207"/>
        <end position="225"/>
    </location>
</feature>
<gene>
    <name evidence="4" type="ORF">GCM10012275_56710</name>
</gene>
<dbReference type="Proteomes" id="UP000637578">
    <property type="component" value="Unassembled WGS sequence"/>
</dbReference>
<organism evidence="4 5">
    <name type="scientific">Longimycelium tulufanense</name>
    <dbReference type="NCBI Taxonomy" id="907463"/>
    <lineage>
        <taxon>Bacteria</taxon>
        <taxon>Bacillati</taxon>
        <taxon>Actinomycetota</taxon>
        <taxon>Actinomycetes</taxon>
        <taxon>Pseudonocardiales</taxon>
        <taxon>Pseudonocardiaceae</taxon>
        <taxon>Longimycelium</taxon>
    </lineage>
</organism>
<dbReference type="PANTHER" id="PTHR22911">
    <property type="entry name" value="ACYL-MALONYL CONDENSING ENZYME-RELATED"/>
    <property type="match status" value="1"/>
</dbReference>
<feature type="transmembrane region" description="Helical" evidence="2">
    <location>
        <begin position="112"/>
        <end position="133"/>
    </location>
</feature>
<keyword evidence="2" id="KW-0472">Membrane</keyword>
<feature type="domain" description="EamA" evidence="3">
    <location>
        <begin position="145"/>
        <end position="278"/>
    </location>
</feature>
<dbReference type="PANTHER" id="PTHR22911:SF79">
    <property type="entry name" value="MOBA-LIKE NTP TRANSFERASE DOMAIN-CONTAINING PROTEIN"/>
    <property type="match status" value="1"/>
</dbReference>
<dbReference type="Pfam" id="PF00892">
    <property type="entry name" value="EamA"/>
    <property type="match status" value="2"/>
</dbReference>
<feature type="transmembrane region" description="Helical" evidence="2">
    <location>
        <begin position="20"/>
        <end position="42"/>
    </location>
</feature>
<sequence>MAAATLWGTTGTAATFAPPAASGVAIGSATMGLGGLILALLAPRCAALLRMGRGMLVVALPGAAAIAVYPLAFYSSMAYAGVAIGTVVSIGSSPVFAALLERLLEGVRLDSRWAVATAISAVGTILLVLGGHAGPQGGAALPVLVGVVLGLVAGATYAGYSYAARRLIQAGHPSRGVMGLLFGMGSILLLPVFALTGEELWSTTSGALVAGYLAVVPMGLAYVLFGAGLRHVGASTATTLSLVEPVVAAVLSVLVVGERLGVWSWIGAGLIGVGLLALIARR</sequence>
<feature type="domain" description="EamA" evidence="3">
    <location>
        <begin position="1"/>
        <end position="128"/>
    </location>
</feature>
<name>A0A8J3CI25_9PSEU</name>
<feature type="transmembrane region" description="Helical" evidence="2">
    <location>
        <begin position="78"/>
        <end position="100"/>
    </location>
</feature>
<keyword evidence="2" id="KW-0812">Transmembrane</keyword>
<dbReference type="AlphaFoldDB" id="A0A8J3CI25"/>
<dbReference type="EMBL" id="BMMK01000042">
    <property type="protein sequence ID" value="GGM78739.1"/>
    <property type="molecule type" value="Genomic_DNA"/>
</dbReference>
<proteinExistence type="inferred from homology"/>
<dbReference type="InterPro" id="IPR037185">
    <property type="entry name" value="EmrE-like"/>
</dbReference>
<feature type="transmembrane region" description="Helical" evidence="2">
    <location>
        <begin position="176"/>
        <end position="195"/>
    </location>
</feature>
<evidence type="ECO:0000259" key="3">
    <source>
        <dbReference type="Pfam" id="PF00892"/>
    </source>
</evidence>
<dbReference type="SUPFAM" id="SSF103481">
    <property type="entry name" value="Multidrug resistance efflux transporter EmrE"/>
    <property type="match status" value="2"/>
</dbReference>
<dbReference type="InterPro" id="IPR000620">
    <property type="entry name" value="EamA_dom"/>
</dbReference>
<feature type="transmembrane region" description="Helical" evidence="2">
    <location>
        <begin position="54"/>
        <end position="72"/>
    </location>
</feature>
<feature type="transmembrane region" description="Helical" evidence="2">
    <location>
        <begin position="262"/>
        <end position="280"/>
    </location>
</feature>
<comment type="similarity">
    <text evidence="1">Belongs to the EamA transporter family.</text>
</comment>
<protein>
    <submittedName>
        <fullName evidence="4">Permease</fullName>
    </submittedName>
</protein>
<dbReference type="GO" id="GO:0016020">
    <property type="term" value="C:membrane"/>
    <property type="evidence" value="ECO:0007669"/>
    <property type="project" value="InterPro"/>
</dbReference>
<evidence type="ECO:0000313" key="5">
    <source>
        <dbReference type="Proteomes" id="UP000637578"/>
    </source>
</evidence>
<evidence type="ECO:0000256" key="2">
    <source>
        <dbReference type="SAM" id="Phobius"/>
    </source>
</evidence>
<evidence type="ECO:0000256" key="1">
    <source>
        <dbReference type="ARBA" id="ARBA00007362"/>
    </source>
</evidence>
<evidence type="ECO:0000313" key="4">
    <source>
        <dbReference type="EMBL" id="GGM78739.1"/>
    </source>
</evidence>
<keyword evidence="2" id="KW-1133">Transmembrane helix</keyword>
<feature type="transmembrane region" description="Helical" evidence="2">
    <location>
        <begin position="237"/>
        <end position="256"/>
    </location>
</feature>
<reference evidence="4" key="1">
    <citation type="journal article" date="2014" name="Int. J. Syst. Evol. Microbiol.">
        <title>Complete genome sequence of Corynebacterium casei LMG S-19264T (=DSM 44701T), isolated from a smear-ripened cheese.</title>
        <authorList>
            <consortium name="US DOE Joint Genome Institute (JGI-PGF)"/>
            <person name="Walter F."/>
            <person name="Albersmeier A."/>
            <person name="Kalinowski J."/>
            <person name="Ruckert C."/>
        </authorList>
    </citation>
    <scope>NUCLEOTIDE SEQUENCE</scope>
    <source>
        <strain evidence="4">CGMCC 4.5737</strain>
    </source>
</reference>